<dbReference type="InterPro" id="IPR000836">
    <property type="entry name" value="PRTase_dom"/>
</dbReference>
<keyword evidence="8" id="KW-1185">Reference proteome</keyword>
<dbReference type="GO" id="GO:0044205">
    <property type="term" value="P:'de novo' UMP biosynthetic process"/>
    <property type="evidence" value="ECO:0007669"/>
    <property type="project" value="UniProtKB-UniRule"/>
</dbReference>
<dbReference type="UniPathway" id="UPA00070">
    <property type="reaction ID" value="UER00119"/>
</dbReference>
<evidence type="ECO:0000256" key="4">
    <source>
        <dbReference type="ARBA" id="ARBA00022679"/>
    </source>
</evidence>
<dbReference type="InterPro" id="IPR004467">
    <property type="entry name" value="Or_phspho_trans_dom"/>
</dbReference>
<keyword evidence="3 6" id="KW-0328">Glycosyltransferase</keyword>
<feature type="binding site" evidence="6">
    <location>
        <position position="145"/>
    </location>
    <ligand>
        <name>orotate</name>
        <dbReference type="ChEBI" id="CHEBI:30839"/>
    </ligand>
</feature>
<dbReference type="SUPFAM" id="SSF53271">
    <property type="entry name" value="PRTase-like"/>
    <property type="match status" value="1"/>
</dbReference>
<comment type="pathway">
    <text evidence="1 6">Pyrimidine metabolism; UMP biosynthesis via de novo pathway; UMP from orotate: step 1/2.</text>
</comment>
<evidence type="ECO:0000256" key="2">
    <source>
        <dbReference type="ARBA" id="ARBA00011971"/>
    </source>
</evidence>
<evidence type="ECO:0000313" key="8">
    <source>
        <dbReference type="Proteomes" id="UP000053051"/>
    </source>
</evidence>
<feature type="binding site" evidence="6">
    <location>
        <position position="120"/>
    </location>
    <ligand>
        <name>5-phospho-alpha-D-ribose 1-diphosphate</name>
        <dbReference type="ChEBI" id="CHEBI:58017"/>
        <note>ligand shared between dimeric partners</note>
    </ligand>
</feature>
<feature type="binding site" evidence="6">
    <location>
        <position position="114"/>
    </location>
    <ligand>
        <name>5-phospho-alpha-D-ribose 1-diphosphate</name>
        <dbReference type="ChEBI" id="CHEBI:58017"/>
        <note>ligand shared between dimeric partners</note>
    </ligand>
</feature>
<dbReference type="EC" id="2.4.2.10" evidence="2 6"/>
<dbReference type="HAMAP" id="MF_01208">
    <property type="entry name" value="PyrE"/>
    <property type="match status" value="1"/>
</dbReference>
<evidence type="ECO:0000256" key="5">
    <source>
        <dbReference type="ARBA" id="ARBA00022975"/>
    </source>
</evidence>
<dbReference type="CDD" id="cd06223">
    <property type="entry name" value="PRTases_typeI"/>
    <property type="match status" value="1"/>
</dbReference>
<evidence type="ECO:0000313" key="7">
    <source>
        <dbReference type="EMBL" id="CCH67273.1"/>
    </source>
</evidence>
<gene>
    <name evidence="6" type="primary">pyrE</name>
    <name evidence="7" type="ORF">RINTHH_11180</name>
</gene>
<sequence>MIKKNDDSTKQGVWTITSDMNILRKNLLDLFCQLAYRDGDFVLSSGQKSSYYINGKQVTLHAEGALLISRLLLSLLPINTDAVAGLELGAVPIVSSVSVISALENRPIPGLIIRKEVKEHGTKAYIEGPTLPSWSRVVVLEDVVTTGKSAMRAVNHLRDSCYVVDTVISLIDRKQGGKDLYQSKGLDFFALFDIEEIKERYKELENFK</sequence>
<dbReference type="GO" id="GO:0004588">
    <property type="term" value="F:orotate phosphoribosyltransferase activity"/>
    <property type="evidence" value="ECO:0007669"/>
    <property type="project" value="UniProtKB-UniRule"/>
</dbReference>
<evidence type="ECO:0000256" key="6">
    <source>
        <dbReference type="HAMAP-Rule" id="MF_01208"/>
    </source>
</evidence>
<feature type="binding site" description="in other chain" evidence="6">
    <location>
        <begin position="141"/>
        <end position="149"/>
    </location>
    <ligand>
        <name>5-phospho-alpha-D-ribose 1-diphosphate</name>
        <dbReference type="ChEBI" id="CHEBI:58017"/>
        <note>ligand shared between dimeric partners</note>
    </ligand>
</feature>
<feature type="binding site" evidence="6">
    <location>
        <position position="118"/>
    </location>
    <ligand>
        <name>5-phospho-alpha-D-ribose 1-diphosphate</name>
        <dbReference type="ChEBI" id="CHEBI:58017"/>
        <note>ligand shared between dimeric partners</note>
    </ligand>
</feature>
<evidence type="ECO:0000256" key="1">
    <source>
        <dbReference type="ARBA" id="ARBA00004889"/>
    </source>
</evidence>
<organism evidence="7 8">
    <name type="scientific">Richelia intracellularis HH01</name>
    <dbReference type="NCBI Taxonomy" id="1165094"/>
    <lineage>
        <taxon>Bacteria</taxon>
        <taxon>Bacillati</taxon>
        <taxon>Cyanobacteriota</taxon>
        <taxon>Cyanophyceae</taxon>
        <taxon>Nostocales</taxon>
        <taxon>Nostocaceae</taxon>
        <taxon>Richelia</taxon>
    </lineage>
</organism>
<dbReference type="PANTHER" id="PTHR19278:SF9">
    <property type="entry name" value="URIDINE 5'-MONOPHOSPHATE SYNTHASE"/>
    <property type="match status" value="1"/>
</dbReference>
<dbReference type="STRING" id="1165094.RINTHH_11180"/>
<dbReference type="NCBIfam" id="TIGR00336">
    <property type="entry name" value="pyrE"/>
    <property type="match status" value="1"/>
</dbReference>
<dbReference type="Gene3D" id="3.40.50.2020">
    <property type="match status" value="1"/>
</dbReference>
<keyword evidence="6" id="KW-0460">Magnesium</keyword>
<dbReference type="PANTHER" id="PTHR19278">
    <property type="entry name" value="OROTATE PHOSPHORIBOSYLTRANSFERASE"/>
    <property type="match status" value="1"/>
</dbReference>
<comment type="subunit">
    <text evidence="6">Homodimer.</text>
</comment>
<keyword evidence="4 6" id="KW-0808">Transferase</keyword>
<dbReference type="Proteomes" id="UP000053051">
    <property type="component" value="Unassembled WGS sequence"/>
</dbReference>
<dbReference type="InterPro" id="IPR029057">
    <property type="entry name" value="PRTase-like"/>
</dbReference>
<comment type="cofactor">
    <cofactor evidence="6">
        <name>Mg(2+)</name>
        <dbReference type="ChEBI" id="CHEBI:18420"/>
    </cofactor>
</comment>
<protein>
    <recommendedName>
        <fullName evidence="2 6">Orotate phosphoribosyltransferase</fullName>
        <shortName evidence="6">OPRT</shortName>
        <shortName evidence="6">OPRTase</shortName>
        <ecNumber evidence="2 6">2.4.2.10</ecNumber>
    </recommendedName>
</protein>
<dbReference type="OrthoDB" id="9785917at2"/>
<dbReference type="GO" id="GO:0000287">
    <property type="term" value="F:magnesium ion binding"/>
    <property type="evidence" value="ECO:0007669"/>
    <property type="project" value="UniProtKB-UniRule"/>
</dbReference>
<dbReference type="EMBL" id="CAIY01000044">
    <property type="protein sequence ID" value="CCH67273.1"/>
    <property type="molecule type" value="Genomic_DNA"/>
</dbReference>
<accession>M1X044</accession>
<feature type="binding site" description="in other chain" evidence="6">
    <location>
        <position position="115"/>
    </location>
    <ligand>
        <name>5-phospho-alpha-D-ribose 1-diphosphate</name>
        <dbReference type="ChEBI" id="CHEBI:58017"/>
        <note>ligand shared between dimeric partners</note>
    </ligand>
</feature>
<evidence type="ECO:0000256" key="3">
    <source>
        <dbReference type="ARBA" id="ARBA00022676"/>
    </source>
</evidence>
<dbReference type="GO" id="GO:0019856">
    <property type="term" value="P:pyrimidine nucleobase biosynthetic process"/>
    <property type="evidence" value="ECO:0007669"/>
    <property type="project" value="TreeGrafter"/>
</dbReference>
<reference evidence="7 8" key="1">
    <citation type="submission" date="2012-05" db="EMBL/GenBank/DDBJ databases">
        <authorList>
            <person name="Hilton J."/>
        </authorList>
    </citation>
    <scope>NUCLEOTIDE SEQUENCE [LARGE SCALE GENOMIC DNA]</scope>
    <source>
        <strain evidence="7 8">HH01</strain>
    </source>
</reference>
<dbReference type="InterPro" id="IPR023031">
    <property type="entry name" value="OPRT"/>
</dbReference>
<feature type="binding site" evidence="6">
    <location>
        <position position="173"/>
    </location>
    <ligand>
        <name>orotate</name>
        <dbReference type="ChEBI" id="CHEBI:30839"/>
    </ligand>
</feature>
<comment type="function">
    <text evidence="6">Catalyzes the transfer of a ribosyl phosphate group from 5-phosphoribose 1-diphosphate to orotate, leading to the formation of orotidine monophosphate (OMP).</text>
</comment>
<comment type="similarity">
    <text evidence="6">Belongs to the purine/pyrimidine phosphoribosyltransferase family. PyrE subfamily.</text>
</comment>
<proteinExistence type="inferred from homology"/>
<comment type="caution">
    <text evidence="6">Lacks conserved residue(s) required for the propagation of feature annotation.</text>
</comment>
<comment type="caution">
    <text evidence="7">The sequence shown here is derived from an EMBL/GenBank/DDBJ whole genome shotgun (WGS) entry which is preliminary data.</text>
</comment>
<name>M1X044_9NOST</name>
<comment type="catalytic activity">
    <reaction evidence="6">
        <text>orotidine 5'-phosphate + diphosphate = orotate + 5-phospho-alpha-D-ribose 1-diphosphate</text>
        <dbReference type="Rhea" id="RHEA:10380"/>
        <dbReference type="ChEBI" id="CHEBI:30839"/>
        <dbReference type="ChEBI" id="CHEBI:33019"/>
        <dbReference type="ChEBI" id="CHEBI:57538"/>
        <dbReference type="ChEBI" id="CHEBI:58017"/>
        <dbReference type="EC" id="2.4.2.10"/>
    </reaction>
</comment>
<reference evidence="8" key="2">
    <citation type="submission" date="2016-01" db="EMBL/GenBank/DDBJ databases">
        <title>Diatom-associated endosymboitic cyanobacterium lacks core nitrogen metabolism enzymes.</title>
        <authorList>
            <person name="Hilton J.A."/>
            <person name="Foster R.A."/>
            <person name="Tripp H.J."/>
            <person name="Carter B.J."/>
            <person name="Zehr J.P."/>
            <person name="Villareal T.A."/>
        </authorList>
    </citation>
    <scope>NUCLEOTIDE SEQUENCE [LARGE SCALE GENOMIC DNA]</scope>
    <source>
        <strain evidence="8">HH01</strain>
    </source>
</reference>
<dbReference type="AlphaFoldDB" id="M1X044"/>
<keyword evidence="5 6" id="KW-0665">Pyrimidine biosynthesis</keyword>